<evidence type="ECO:0000313" key="1">
    <source>
        <dbReference type="EMBL" id="GAH96467.1"/>
    </source>
</evidence>
<proteinExistence type="predicted"/>
<reference evidence="1" key="1">
    <citation type="journal article" date="2014" name="Front. Microbiol.">
        <title>High frequency of phylogenetically diverse reductive dehalogenase-homologous genes in deep subseafloor sedimentary metagenomes.</title>
        <authorList>
            <person name="Kawai M."/>
            <person name="Futagami T."/>
            <person name="Toyoda A."/>
            <person name="Takaki Y."/>
            <person name="Nishi S."/>
            <person name="Hori S."/>
            <person name="Arai W."/>
            <person name="Tsubouchi T."/>
            <person name="Morono Y."/>
            <person name="Uchiyama I."/>
            <person name="Ito T."/>
            <person name="Fujiyama A."/>
            <person name="Inagaki F."/>
            <person name="Takami H."/>
        </authorList>
    </citation>
    <scope>NUCLEOTIDE SEQUENCE</scope>
    <source>
        <strain evidence="1">Expedition CK06-06</strain>
    </source>
</reference>
<organism evidence="1">
    <name type="scientific">marine sediment metagenome</name>
    <dbReference type="NCBI Taxonomy" id="412755"/>
    <lineage>
        <taxon>unclassified sequences</taxon>
        <taxon>metagenomes</taxon>
        <taxon>ecological metagenomes</taxon>
    </lineage>
</organism>
<dbReference type="AlphaFoldDB" id="X1JR05"/>
<name>X1JR05_9ZZZZ</name>
<accession>X1JR05</accession>
<protein>
    <submittedName>
        <fullName evidence="1">Uncharacterized protein</fullName>
    </submittedName>
</protein>
<dbReference type="EMBL" id="BARV01000300">
    <property type="protein sequence ID" value="GAH96467.1"/>
    <property type="molecule type" value="Genomic_DNA"/>
</dbReference>
<gene>
    <name evidence="1" type="ORF">S06H3_01246</name>
</gene>
<comment type="caution">
    <text evidence="1">The sequence shown here is derived from an EMBL/GenBank/DDBJ whole genome shotgun (WGS) entry which is preliminary data.</text>
</comment>
<sequence length="99" mass="11738">MNRKEDTQEFNNAKVTLEEYQQKKKLNYGDRLYLVENENSKLTRNRFIDTAFEAGRISEYEFYKLGKQNTTNRLLKGLVLLALKDSDKNLEGWLLDLED</sequence>